<sequence length="369" mass="40861">MVRKKVFLVVIGAIAAILVGSLTHFKVIAQSPTDLDLAVYHAPIHYQDTDSTKYRGDYITRFDYDSDWRGTNNWDNLQFPLNAHAYYSVAETCTHWFITYSFFHPQDWTDIPFDQEHENDLEGQLAIVRKDGSTFGKLEGIVTVFHTDFYSYTPSGSPLLNGAENIDGTLTMSSYNGSLHPLTAQEAKGHGLKAWPYTGDFQGASNEDGIIYYPSKTTAEVPASANDRNVQYLLLDVFAPSGVWQHQLDEASLSSSSALTFASWGTFKGDSSGGCGDGTPTCSTNSANAPWGWDDSNDGSVYKGEMALDPAHLTDVYFDGLGTFDTTYIRNRFIQNLRDRGYNSANLPQGWPTQLNLNSLIGKLKNQCL</sequence>
<comment type="caution">
    <text evidence="1">The sequence shown here is derived from an EMBL/GenBank/DDBJ whole genome shotgun (WGS) entry which is preliminary data.</text>
</comment>
<dbReference type="EMBL" id="LXQD01000247">
    <property type="protein sequence ID" value="RCJ30922.1"/>
    <property type="molecule type" value="Genomic_DNA"/>
</dbReference>
<reference evidence="1" key="1">
    <citation type="submission" date="2016-04" db="EMBL/GenBank/DDBJ databases">
        <authorList>
            <person name="Tabuchi Yagui T.R."/>
        </authorList>
    </citation>
    <scope>NUCLEOTIDE SEQUENCE [LARGE SCALE GENOMIC DNA]</scope>
    <source>
        <strain evidence="1">NIES-26</strain>
    </source>
</reference>
<dbReference type="Proteomes" id="UP000252107">
    <property type="component" value="Unassembled WGS sequence"/>
</dbReference>
<gene>
    <name evidence="1" type="ORF">A6770_20585</name>
</gene>
<organism evidence="1 2">
    <name type="scientific">Nostoc minutum NIES-26</name>
    <dbReference type="NCBI Taxonomy" id="1844469"/>
    <lineage>
        <taxon>Bacteria</taxon>
        <taxon>Bacillati</taxon>
        <taxon>Cyanobacteriota</taxon>
        <taxon>Cyanophyceae</taxon>
        <taxon>Nostocales</taxon>
        <taxon>Nostocaceae</taxon>
        <taxon>Nostoc</taxon>
    </lineage>
</organism>
<protein>
    <submittedName>
        <fullName evidence="1">Uncharacterized protein</fullName>
    </submittedName>
</protein>
<accession>A0A367R668</accession>
<keyword evidence="2" id="KW-1185">Reference proteome</keyword>
<evidence type="ECO:0000313" key="1">
    <source>
        <dbReference type="EMBL" id="RCJ30922.1"/>
    </source>
</evidence>
<name>A0A367R668_9NOSO</name>
<dbReference type="AlphaFoldDB" id="A0A367R668"/>
<proteinExistence type="predicted"/>
<evidence type="ECO:0000313" key="2">
    <source>
        <dbReference type="Proteomes" id="UP000252107"/>
    </source>
</evidence>